<sequence length="82" mass="9677">MGNIQTSYILAANSKAMELIKISTEALTESNCYDFMVFRFSDWEEILKDLEAWEDFVPINESTYNILHTNLCIKLREFIKYL</sequence>
<protein>
    <submittedName>
        <fullName evidence="1">Uncharacterized protein</fullName>
    </submittedName>
</protein>
<gene>
    <name evidence="1" type="ORF">QLS71_002420</name>
</gene>
<dbReference type="KEGG" id="mlil:QLS71_002420"/>
<organism evidence="1 2">
    <name type="scientific">Mariniflexile litorale</name>
    <dbReference type="NCBI Taxonomy" id="3045158"/>
    <lineage>
        <taxon>Bacteria</taxon>
        <taxon>Pseudomonadati</taxon>
        <taxon>Bacteroidota</taxon>
        <taxon>Flavobacteriia</taxon>
        <taxon>Flavobacteriales</taxon>
        <taxon>Flavobacteriaceae</taxon>
        <taxon>Mariniflexile</taxon>
    </lineage>
</organism>
<dbReference type="RefSeq" id="WP_308991122.1">
    <property type="nucleotide sequence ID" value="NZ_CP155618.1"/>
</dbReference>
<dbReference type="EMBL" id="CP155618">
    <property type="protein sequence ID" value="XBL14883.1"/>
    <property type="molecule type" value="Genomic_DNA"/>
</dbReference>
<keyword evidence="2" id="KW-1185">Reference proteome</keyword>
<evidence type="ECO:0000313" key="1">
    <source>
        <dbReference type="EMBL" id="XBL14883.1"/>
    </source>
</evidence>
<dbReference type="AlphaFoldDB" id="A0AAU7EID5"/>
<name>A0AAU7EID5_9FLAO</name>
<reference evidence="1" key="1">
    <citation type="submission" date="2024-04" db="EMBL/GenBank/DDBJ databases">
        <title>Mariniflexile litorale, isolated from the shallow sediments of the Sea of Japan.</title>
        <authorList>
            <person name="Romanenko L."/>
            <person name="Isaeva M."/>
        </authorList>
    </citation>
    <scope>NUCLEOTIDE SEQUENCE [LARGE SCALE GENOMIC DNA]</scope>
    <source>
        <strain evidence="1">KMM 9835</strain>
    </source>
</reference>
<proteinExistence type="predicted"/>
<evidence type="ECO:0000313" key="2">
    <source>
        <dbReference type="Proteomes" id="UP001224325"/>
    </source>
</evidence>
<dbReference type="Proteomes" id="UP001224325">
    <property type="component" value="Chromosome"/>
</dbReference>
<accession>A0AAU7EID5</accession>